<evidence type="ECO:0000313" key="3">
    <source>
        <dbReference type="Proteomes" id="UP001212997"/>
    </source>
</evidence>
<evidence type="ECO:0000313" key="2">
    <source>
        <dbReference type="EMBL" id="KAJ3479662.1"/>
    </source>
</evidence>
<feature type="region of interest" description="Disordered" evidence="1">
    <location>
        <begin position="321"/>
        <end position="342"/>
    </location>
</feature>
<proteinExistence type="predicted"/>
<dbReference type="AlphaFoldDB" id="A0AAD5YDJ3"/>
<name>A0AAD5YDJ3_9APHY</name>
<dbReference type="GO" id="GO:0005634">
    <property type="term" value="C:nucleus"/>
    <property type="evidence" value="ECO:0007669"/>
    <property type="project" value="TreeGrafter"/>
</dbReference>
<comment type="caution">
    <text evidence="2">The sequence shown here is derived from an EMBL/GenBank/DDBJ whole genome shotgun (WGS) entry which is preliminary data.</text>
</comment>
<dbReference type="InterPro" id="IPR050600">
    <property type="entry name" value="SETD3_SETD6_MTase"/>
</dbReference>
<dbReference type="InterPro" id="IPR046341">
    <property type="entry name" value="SET_dom_sf"/>
</dbReference>
<dbReference type="EMBL" id="JANAWD010000425">
    <property type="protein sequence ID" value="KAJ3479662.1"/>
    <property type="molecule type" value="Genomic_DNA"/>
</dbReference>
<organism evidence="2 3">
    <name type="scientific">Meripilus lineatus</name>
    <dbReference type="NCBI Taxonomy" id="2056292"/>
    <lineage>
        <taxon>Eukaryota</taxon>
        <taxon>Fungi</taxon>
        <taxon>Dikarya</taxon>
        <taxon>Basidiomycota</taxon>
        <taxon>Agaricomycotina</taxon>
        <taxon>Agaricomycetes</taxon>
        <taxon>Polyporales</taxon>
        <taxon>Meripilaceae</taxon>
        <taxon>Meripilus</taxon>
    </lineage>
</organism>
<reference evidence="2" key="1">
    <citation type="submission" date="2022-07" db="EMBL/GenBank/DDBJ databases">
        <title>Genome Sequence of Physisporinus lineatus.</title>
        <authorList>
            <person name="Buettner E."/>
        </authorList>
    </citation>
    <scope>NUCLEOTIDE SEQUENCE</scope>
    <source>
        <strain evidence="2">VT162</strain>
    </source>
</reference>
<dbReference type="PANTHER" id="PTHR13271:SF147">
    <property type="entry name" value="PROTEIN-LYSINE N-METHYLTRANSFERASE EFM1-RELATED"/>
    <property type="match status" value="1"/>
</dbReference>
<gene>
    <name evidence="2" type="ORF">NLI96_g8909</name>
</gene>
<feature type="compositionally biased region" description="Acidic residues" evidence="1">
    <location>
        <begin position="323"/>
        <end position="338"/>
    </location>
</feature>
<dbReference type="GO" id="GO:0016279">
    <property type="term" value="F:protein-lysine N-methyltransferase activity"/>
    <property type="evidence" value="ECO:0007669"/>
    <property type="project" value="TreeGrafter"/>
</dbReference>
<evidence type="ECO:0000256" key="1">
    <source>
        <dbReference type="SAM" id="MobiDB-lite"/>
    </source>
</evidence>
<protein>
    <recommendedName>
        <fullName evidence="4">SET domain-containing protein</fullName>
    </recommendedName>
</protein>
<evidence type="ECO:0008006" key="4">
    <source>
        <dbReference type="Google" id="ProtNLM"/>
    </source>
</evidence>
<dbReference type="PANTHER" id="PTHR13271">
    <property type="entry name" value="UNCHARACTERIZED PUTATIVE METHYLTRANSFERASE"/>
    <property type="match status" value="1"/>
</dbReference>
<dbReference type="Gene3D" id="3.90.1410.10">
    <property type="entry name" value="set domain protein methyltransferase, domain 1"/>
    <property type="match status" value="1"/>
</dbReference>
<dbReference type="SUPFAM" id="SSF82199">
    <property type="entry name" value="SET domain"/>
    <property type="match status" value="1"/>
</dbReference>
<accession>A0AAD5YDJ3</accession>
<keyword evidence="3" id="KW-1185">Reference proteome</keyword>
<dbReference type="Proteomes" id="UP001212997">
    <property type="component" value="Unassembled WGS sequence"/>
</dbReference>
<sequence>MVTTHPTEVMPTLPEPKNISHFREWFASQGGYIHPKVYFHPALNCVMTRALRELSKNGEIQHATGNWSERQLACTYLCLHDIVPESHAAFHLFKHRPYIHTLPSPDKLRTSLHFSSDELALFNGSNLYGATNDRREAWRDEWKACQHIIETIDKDWGAQFSWDRYLTSATYLSSRAFPSTLLSPIPSLNPTPSSHPVLLPGIDALNHARAHPVTWAVNKKTSPSLQSPGPSTNDDDLLICLVLHQGSENGSELFNNYGPKPNSELILGYGFSLPDNPDDTIVLKIGGFPPSHPNANKHWEVGREARGIDLVWKAILEAVTMSDDGEGDHDENDDGDEGYDPRDQLYAAGILKGMADGLLKRLPSGNIEISQEVIRPEVVEMFQHYIEGQTEILKSIIHYAREQENNASKQIEELGLDLDEAGSQDGDE</sequence>